<proteinExistence type="predicted"/>
<comment type="caution">
    <text evidence="2">The sequence shown here is derived from an EMBL/GenBank/DDBJ whole genome shotgun (WGS) entry which is preliminary data.</text>
</comment>
<dbReference type="Pfam" id="PF14534">
    <property type="entry name" value="DUF4440"/>
    <property type="match status" value="1"/>
</dbReference>
<dbReference type="SUPFAM" id="SSF54427">
    <property type="entry name" value="NTF2-like"/>
    <property type="match status" value="1"/>
</dbReference>
<evidence type="ECO:0000313" key="2">
    <source>
        <dbReference type="EMBL" id="MEI4277950.1"/>
    </source>
</evidence>
<dbReference type="InterPro" id="IPR032710">
    <property type="entry name" value="NTF2-like_dom_sf"/>
</dbReference>
<dbReference type="InterPro" id="IPR027843">
    <property type="entry name" value="DUF4440"/>
</dbReference>
<organism evidence="2 3">
    <name type="scientific">Klenkia terrae</name>
    <dbReference type="NCBI Taxonomy" id="1052259"/>
    <lineage>
        <taxon>Bacteria</taxon>
        <taxon>Bacillati</taxon>
        <taxon>Actinomycetota</taxon>
        <taxon>Actinomycetes</taxon>
        <taxon>Geodermatophilales</taxon>
        <taxon>Geodermatophilaceae</taxon>
        <taxon>Klenkia</taxon>
    </lineage>
</organism>
<sequence>MSTPTDDGVQQAVEGELALLRPQVRSSAQAGELLHPDFVEFGSSGRVWTRPEIVAAMAGELSLAGVELVVSGMGGTRLADDVVHLTYRTERDGVAVGRSSVWRRTGDRWQIWFHQGTPLSPTAAAAPAEG</sequence>
<name>A0ABU8E5P5_9ACTN</name>
<evidence type="ECO:0000313" key="3">
    <source>
        <dbReference type="Proteomes" id="UP001373496"/>
    </source>
</evidence>
<gene>
    <name evidence="2" type="ORF">UXQ13_05680</name>
</gene>
<keyword evidence="3" id="KW-1185">Reference proteome</keyword>
<evidence type="ECO:0000259" key="1">
    <source>
        <dbReference type="Pfam" id="PF14534"/>
    </source>
</evidence>
<dbReference type="Gene3D" id="3.10.450.50">
    <property type="match status" value="1"/>
</dbReference>
<feature type="domain" description="DUF4440" evidence="1">
    <location>
        <begin position="24"/>
        <end position="111"/>
    </location>
</feature>
<reference evidence="2 3" key="1">
    <citation type="submission" date="2024-03" db="EMBL/GenBank/DDBJ databases">
        <title>Draft genome sequence of Klenkia terrae.</title>
        <authorList>
            <person name="Duangmal K."/>
            <person name="Chantavorakit T."/>
        </authorList>
    </citation>
    <scope>NUCLEOTIDE SEQUENCE [LARGE SCALE GENOMIC DNA]</scope>
    <source>
        <strain evidence="2 3">JCM 17786</strain>
    </source>
</reference>
<dbReference type="Proteomes" id="UP001373496">
    <property type="component" value="Unassembled WGS sequence"/>
</dbReference>
<dbReference type="EMBL" id="JBAPLV010000004">
    <property type="protein sequence ID" value="MEI4277950.1"/>
    <property type="molecule type" value="Genomic_DNA"/>
</dbReference>
<dbReference type="RefSeq" id="WP_336391918.1">
    <property type="nucleotide sequence ID" value="NZ_JBAPLV010000004.1"/>
</dbReference>
<protein>
    <submittedName>
        <fullName evidence="2">Nuclear transport factor 2 family protein</fullName>
    </submittedName>
</protein>
<accession>A0ABU8E5P5</accession>